<organism evidence="1 2">
    <name type="scientific">Comamonas avium</name>
    <dbReference type="NCBI Taxonomy" id="2762231"/>
    <lineage>
        <taxon>Bacteria</taxon>
        <taxon>Pseudomonadati</taxon>
        <taxon>Pseudomonadota</taxon>
        <taxon>Betaproteobacteria</taxon>
        <taxon>Burkholderiales</taxon>
        <taxon>Comamonadaceae</taxon>
        <taxon>Comamonas</taxon>
    </lineage>
</organism>
<protein>
    <submittedName>
        <fullName evidence="1">Uncharacterized protein</fullName>
    </submittedName>
</protein>
<evidence type="ECO:0000313" key="2">
    <source>
        <dbReference type="Proteomes" id="UP000634919"/>
    </source>
</evidence>
<dbReference type="EMBL" id="JACSQK010000009">
    <property type="protein sequence ID" value="MBD7962054.1"/>
    <property type="molecule type" value="Genomic_DNA"/>
</dbReference>
<sequence length="92" mass="10359">MSNGQLEEQMDRENDQKVARFLGITYEEYISLEPSVEEMAGDDDLIYGYLVSFDAPIPADIAARIRGLDGDEVTLPPAFFDEDEGEQQWPQG</sequence>
<accession>A0ABR8SG01</accession>
<keyword evidence="2" id="KW-1185">Reference proteome</keyword>
<evidence type="ECO:0000313" key="1">
    <source>
        <dbReference type="EMBL" id="MBD7962054.1"/>
    </source>
</evidence>
<comment type="caution">
    <text evidence="1">The sequence shown here is derived from an EMBL/GenBank/DDBJ whole genome shotgun (WGS) entry which is preliminary data.</text>
</comment>
<reference evidence="1 2" key="1">
    <citation type="submission" date="2020-08" db="EMBL/GenBank/DDBJ databases">
        <title>A Genomic Blueprint of the Chicken Gut Microbiome.</title>
        <authorList>
            <person name="Gilroy R."/>
            <person name="Ravi A."/>
            <person name="Getino M."/>
            <person name="Pursley I."/>
            <person name="Horton D.L."/>
            <person name="Alikhan N.-F."/>
            <person name="Baker D."/>
            <person name="Gharbi K."/>
            <person name="Hall N."/>
            <person name="Watson M."/>
            <person name="Adriaenssens E.M."/>
            <person name="Foster-Nyarko E."/>
            <person name="Jarju S."/>
            <person name="Secka A."/>
            <person name="Antonio M."/>
            <person name="Oren A."/>
            <person name="Chaudhuri R."/>
            <person name="La Ragione R.M."/>
            <person name="Hildebrand F."/>
            <person name="Pallen M.J."/>
        </authorList>
    </citation>
    <scope>NUCLEOTIDE SEQUENCE [LARGE SCALE GENOMIC DNA]</scope>
    <source>
        <strain evidence="1 2">Sa2CVA6</strain>
    </source>
</reference>
<proteinExistence type="predicted"/>
<dbReference type="Proteomes" id="UP000634919">
    <property type="component" value="Unassembled WGS sequence"/>
</dbReference>
<name>A0ABR8SG01_9BURK</name>
<gene>
    <name evidence="1" type="ORF">H9646_16405</name>
</gene>
<dbReference type="RefSeq" id="WP_191724471.1">
    <property type="nucleotide sequence ID" value="NZ_JACSQK010000009.1"/>
</dbReference>